<dbReference type="InterPro" id="IPR004591">
    <property type="entry name" value="Rfa1"/>
</dbReference>
<evidence type="ECO:0000259" key="13">
    <source>
        <dbReference type="Pfam" id="PF08646"/>
    </source>
</evidence>
<evidence type="ECO:0000256" key="6">
    <source>
        <dbReference type="ARBA" id="ARBA00022833"/>
    </source>
</evidence>
<dbReference type="FunFam" id="2.40.50.140:FF:000117">
    <property type="entry name" value="Replication protein A subunit"/>
    <property type="match status" value="1"/>
</dbReference>
<dbReference type="CDD" id="cd04477">
    <property type="entry name" value="RPA1N"/>
    <property type="match status" value="1"/>
</dbReference>
<dbReference type="CDD" id="cd04476">
    <property type="entry name" value="RPA1_DBD_C"/>
    <property type="match status" value="1"/>
</dbReference>
<dbReference type="Pfam" id="PF01336">
    <property type="entry name" value="tRNA_anti-codon"/>
    <property type="match status" value="1"/>
</dbReference>
<keyword evidence="4 9" id="KW-0479">Metal-binding</keyword>
<keyword evidence="7 9" id="KW-0238">DNA-binding</keyword>
<dbReference type="FunFam" id="2.40.50.140:FF:000041">
    <property type="entry name" value="Replication protein A subunit"/>
    <property type="match status" value="1"/>
</dbReference>
<dbReference type="SUPFAM" id="SSF50249">
    <property type="entry name" value="Nucleic acid-binding proteins"/>
    <property type="match status" value="4"/>
</dbReference>
<comment type="similarity">
    <text evidence="2 9">Belongs to the replication factor A protein 1 family.</text>
</comment>
<dbReference type="InterPro" id="IPR047192">
    <property type="entry name" value="Euk_RPA1_DBD_C"/>
</dbReference>
<dbReference type="NCBIfam" id="TIGR00617">
    <property type="entry name" value="rpa1"/>
    <property type="match status" value="1"/>
</dbReference>
<dbReference type="CDD" id="cd04475">
    <property type="entry name" value="RPA1_DBD_B"/>
    <property type="match status" value="1"/>
</dbReference>
<dbReference type="InterPro" id="IPR004365">
    <property type="entry name" value="NA-bd_OB_tRNA"/>
</dbReference>
<proteinExistence type="inferred from homology"/>
<feature type="domain" description="Replication protein A OB" evidence="14">
    <location>
        <begin position="335"/>
        <end position="435"/>
    </location>
</feature>
<gene>
    <name evidence="15" type="ORF">BWQ96_05419</name>
</gene>
<feature type="domain" description="Replication factor A C-terminal" evidence="13">
    <location>
        <begin position="505"/>
        <end position="650"/>
    </location>
</feature>
<evidence type="ECO:0000256" key="10">
    <source>
        <dbReference type="SAM" id="MobiDB-lite"/>
    </source>
</evidence>
<evidence type="ECO:0000256" key="7">
    <source>
        <dbReference type="ARBA" id="ARBA00023125"/>
    </source>
</evidence>
<evidence type="ECO:0000259" key="12">
    <source>
        <dbReference type="Pfam" id="PF04057"/>
    </source>
</evidence>
<dbReference type="InterPro" id="IPR013955">
    <property type="entry name" value="Rep_factor-A_C"/>
</dbReference>
<feature type="compositionally biased region" description="Polar residues" evidence="10">
    <location>
        <begin position="133"/>
        <end position="153"/>
    </location>
</feature>
<evidence type="ECO:0000256" key="1">
    <source>
        <dbReference type="ARBA" id="ARBA00004123"/>
    </source>
</evidence>
<evidence type="ECO:0000256" key="4">
    <source>
        <dbReference type="ARBA" id="ARBA00022723"/>
    </source>
</evidence>
<keyword evidence="3 9" id="KW-0235">DNA replication</keyword>
<evidence type="ECO:0000259" key="14">
    <source>
        <dbReference type="Pfam" id="PF16900"/>
    </source>
</evidence>
<keyword evidence="5 9" id="KW-0863">Zinc-finger</keyword>
<keyword evidence="6 9" id="KW-0862">Zinc</keyword>
<feature type="domain" description="OB" evidence="11">
    <location>
        <begin position="227"/>
        <end position="298"/>
    </location>
</feature>
<dbReference type="PANTHER" id="PTHR47165:SF4">
    <property type="entry name" value="OS03G0429900 PROTEIN"/>
    <property type="match status" value="1"/>
</dbReference>
<dbReference type="GO" id="GO:0008270">
    <property type="term" value="F:zinc ion binding"/>
    <property type="evidence" value="ECO:0007669"/>
    <property type="project" value="UniProtKB-KW"/>
</dbReference>
<comment type="caution">
    <text evidence="15">The sequence shown here is derived from an EMBL/GenBank/DDBJ whole genome shotgun (WGS) entry which is preliminary data.</text>
</comment>
<evidence type="ECO:0000256" key="2">
    <source>
        <dbReference type="ARBA" id="ARBA00005690"/>
    </source>
</evidence>
<feature type="region of interest" description="Disordered" evidence="10">
    <location>
        <begin position="133"/>
        <end position="186"/>
    </location>
</feature>
<sequence>MAGVTELTRGAIAHIHKTGQATGEPLLQVVDMKLISPANPASTTNAPRYRFGLSDGVHFMQAITASQLTTLITEGRLKSLSLIRLKEFICNNINNKCILIVLNLDVITQLPTKVGNPVNAYSALGQQNQPVNTMAQPQTSYAPPNAGMPSNGNHAPAPGGYGSRGFGQPNNFEQPRQNGFSSVGFGGNGNQWNAPKSYSNGPISKMGSTPTGFFRPIQNINPYQNGWTIRGRCTYKSDLRKFQNARGEGQVISFELTDESGSIRITGFTQRAPEIYEKVHLNRLYKVSRGQLKQANERFNRSTSNFEMTLDTNSQLEEIGDDGSFMQINYNFTKIASLDSIDVKGNCDVVGIVTGIGPVSEIIIRSTGEPCPRRSITLTDDSKSSVELTLWRKQAETFLTEADLARHPVLLLRNAQRGDFGGVNLNVSRMTTIEKDPVDIPEANKLRAWFDGGGLANVNVQSVTSGMGGGGKITGERKTLERAKAEDVDPTFSGGSGGNGATATFVTRGVISFISTKGDMYYPGDPESKKKVVQYAPGIWTNESSGRQLSDTEIVWRYIISMKIMDSTSSEWASGFDEVGQVLFGRSADELRQLKEKDSAMFQSILDDATFRPLLMKMQVKERMWQNALKVRYTVSRAELVDFASEGHQLLKEIAAYGGM</sequence>
<dbReference type="PANTHER" id="PTHR47165">
    <property type="entry name" value="OS03G0429900 PROTEIN"/>
    <property type="match status" value="1"/>
</dbReference>
<dbReference type="EMBL" id="NBIV01000080">
    <property type="protein sequence ID" value="PXF44836.1"/>
    <property type="molecule type" value="Genomic_DNA"/>
</dbReference>
<dbReference type="CDD" id="cd04474">
    <property type="entry name" value="RPA1_DBD_A"/>
    <property type="match status" value="1"/>
</dbReference>
<dbReference type="GO" id="GO:0006310">
    <property type="term" value="P:DNA recombination"/>
    <property type="evidence" value="ECO:0007669"/>
    <property type="project" value="InterPro"/>
</dbReference>
<dbReference type="GO" id="GO:0005634">
    <property type="term" value="C:nucleus"/>
    <property type="evidence" value="ECO:0007669"/>
    <property type="project" value="UniProtKB-SubCell"/>
</dbReference>
<dbReference type="AlphaFoldDB" id="A0A2V3IRT1"/>
<dbReference type="STRING" id="448386.A0A2V3IRT1"/>
<accession>A0A2V3IRT1</accession>
<dbReference type="FunFam" id="2.40.50.140:FF:000064">
    <property type="entry name" value="Replication protein A subunit"/>
    <property type="match status" value="1"/>
</dbReference>
<reference evidence="15 16" key="1">
    <citation type="journal article" date="2018" name="Mol. Biol. Evol.">
        <title>Analysis of the draft genome of the red seaweed Gracilariopsis chorda provides insights into genome size evolution in Rhodophyta.</title>
        <authorList>
            <person name="Lee J."/>
            <person name="Yang E.C."/>
            <person name="Graf L."/>
            <person name="Yang J.H."/>
            <person name="Qiu H."/>
            <person name="Zel Zion U."/>
            <person name="Chan C.X."/>
            <person name="Stephens T.G."/>
            <person name="Weber A.P.M."/>
            <person name="Boo G.H."/>
            <person name="Boo S.M."/>
            <person name="Kim K.M."/>
            <person name="Shin Y."/>
            <person name="Jung M."/>
            <person name="Lee S.J."/>
            <person name="Yim H.S."/>
            <person name="Lee J.H."/>
            <person name="Bhattacharya D."/>
            <person name="Yoon H.S."/>
        </authorList>
    </citation>
    <scope>NUCLEOTIDE SEQUENCE [LARGE SCALE GENOMIC DNA]</scope>
    <source>
        <strain evidence="15 16">SKKU-2015</strain>
        <tissue evidence="15">Whole body</tissue>
    </source>
</reference>
<dbReference type="Proteomes" id="UP000247409">
    <property type="component" value="Unassembled WGS sequence"/>
</dbReference>
<evidence type="ECO:0000256" key="8">
    <source>
        <dbReference type="ARBA" id="ARBA00023242"/>
    </source>
</evidence>
<evidence type="ECO:0000313" key="15">
    <source>
        <dbReference type="EMBL" id="PXF44836.1"/>
    </source>
</evidence>
<dbReference type="GO" id="GO:0003677">
    <property type="term" value="F:DNA binding"/>
    <property type="evidence" value="ECO:0007669"/>
    <property type="project" value="UniProtKB-KW"/>
</dbReference>
<feature type="domain" description="Replication factor-A protein 1 N-terminal" evidence="12">
    <location>
        <begin position="7"/>
        <end position="109"/>
    </location>
</feature>
<dbReference type="Gene3D" id="2.40.50.140">
    <property type="entry name" value="Nucleic acid-binding proteins"/>
    <property type="match status" value="4"/>
</dbReference>
<dbReference type="Pfam" id="PF08646">
    <property type="entry name" value="Rep_fac-A_C"/>
    <property type="match status" value="1"/>
</dbReference>
<evidence type="ECO:0000313" key="16">
    <source>
        <dbReference type="Proteomes" id="UP000247409"/>
    </source>
</evidence>
<dbReference type="GO" id="GO:0006281">
    <property type="term" value="P:DNA repair"/>
    <property type="evidence" value="ECO:0007669"/>
    <property type="project" value="InterPro"/>
</dbReference>
<protein>
    <recommendedName>
        <fullName evidence="9">Replication protein A subunit</fullName>
    </recommendedName>
</protein>
<dbReference type="Pfam" id="PF04057">
    <property type="entry name" value="Rep-A_N"/>
    <property type="match status" value="1"/>
</dbReference>
<organism evidence="15 16">
    <name type="scientific">Gracilariopsis chorda</name>
    <dbReference type="NCBI Taxonomy" id="448386"/>
    <lineage>
        <taxon>Eukaryota</taxon>
        <taxon>Rhodophyta</taxon>
        <taxon>Florideophyceae</taxon>
        <taxon>Rhodymeniophycidae</taxon>
        <taxon>Gracilariales</taxon>
        <taxon>Gracilariaceae</taxon>
        <taxon>Gracilariopsis</taxon>
    </lineage>
</organism>
<dbReference type="InterPro" id="IPR031657">
    <property type="entry name" value="REPA_OB_2"/>
</dbReference>
<evidence type="ECO:0000256" key="3">
    <source>
        <dbReference type="ARBA" id="ARBA00022705"/>
    </source>
</evidence>
<comment type="subcellular location">
    <subcellularLocation>
        <location evidence="1 9">Nucleus</location>
    </subcellularLocation>
</comment>
<feature type="compositionally biased region" description="Polar residues" evidence="10">
    <location>
        <begin position="168"/>
        <end position="177"/>
    </location>
</feature>
<dbReference type="InterPro" id="IPR007199">
    <property type="entry name" value="Rep_factor-A_N"/>
</dbReference>
<keyword evidence="16" id="KW-1185">Reference proteome</keyword>
<dbReference type="InterPro" id="IPR012340">
    <property type="entry name" value="NA-bd_OB-fold"/>
</dbReference>
<dbReference type="OrthoDB" id="1751331at2759"/>
<keyword evidence="8 9" id="KW-0539">Nucleus</keyword>
<dbReference type="Pfam" id="PF16900">
    <property type="entry name" value="REPA_OB_2"/>
    <property type="match status" value="1"/>
</dbReference>
<evidence type="ECO:0000256" key="5">
    <source>
        <dbReference type="ARBA" id="ARBA00022771"/>
    </source>
</evidence>
<evidence type="ECO:0000259" key="11">
    <source>
        <dbReference type="Pfam" id="PF01336"/>
    </source>
</evidence>
<name>A0A2V3IRT1_9FLOR</name>
<dbReference type="GO" id="GO:0006260">
    <property type="term" value="P:DNA replication"/>
    <property type="evidence" value="ECO:0007669"/>
    <property type="project" value="UniProtKB-KW"/>
</dbReference>
<evidence type="ECO:0000256" key="9">
    <source>
        <dbReference type="RuleBase" id="RU364130"/>
    </source>
</evidence>